<evidence type="ECO:0000259" key="1">
    <source>
        <dbReference type="PROSITE" id="PS50918"/>
    </source>
</evidence>
<name>A0A821R9U0_9BILA</name>
<evidence type="ECO:0000313" key="2">
    <source>
        <dbReference type="EMBL" id="CAF4840078.1"/>
    </source>
</evidence>
<reference evidence="2" key="1">
    <citation type="submission" date="2021-02" db="EMBL/GenBank/DDBJ databases">
        <authorList>
            <person name="Nowell W R."/>
        </authorList>
    </citation>
    <scope>NUCLEOTIDE SEQUENCE</scope>
</reference>
<evidence type="ECO:0000313" key="3">
    <source>
        <dbReference type="Proteomes" id="UP000663838"/>
    </source>
</evidence>
<dbReference type="InterPro" id="IPR037197">
    <property type="entry name" value="WWE_dom_sf"/>
</dbReference>
<dbReference type="PROSITE" id="PS51996">
    <property type="entry name" value="TR_MART"/>
    <property type="match status" value="1"/>
</dbReference>
<dbReference type="GO" id="GO:0005576">
    <property type="term" value="C:extracellular region"/>
    <property type="evidence" value="ECO:0007669"/>
    <property type="project" value="InterPro"/>
</dbReference>
<gene>
    <name evidence="2" type="ORF">TOA249_LOCUS25994</name>
</gene>
<comment type="caution">
    <text evidence="2">The sequence shown here is derived from an EMBL/GenBank/DDBJ whole genome shotgun (WGS) entry which is preliminary data.</text>
</comment>
<dbReference type="PROSITE" id="PS50918">
    <property type="entry name" value="WWE"/>
    <property type="match status" value="1"/>
</dbReference>
<dbReference type="InterPro" id="IPR004170">
    <property type="entry name" value="WWE_dom"/>
</dbReference>
<dbReference type="Gene3D" id="3.90.176.10">
    <property type="entry name" value="Toxin ADP-ribosyltransferase, Chain A, domain 1"/>
    <property type="match status" value="1"/>
</dbReference>
<accession>A0A821R9U0</accession>
<protein>
    <recommendedName>
        <fullName evidence="1">WWE domain-containing protein</fullName>
    </recommendedName>
</protein>
<dbReference type="AlphaFoldDB" id="A0A821R9U0"/>
<dbReference type="InterPro" id="IPR003540">
    <property type="entry name" value="ADP-ribosyltransferase"/>
</dbReference>
<proteinExistence type="predicted"/>
<dbReference type="Proteomes" id="UP000663838">
    <property type="component" value="Unassembled WGS sequence"/>
</dbReference>
<dbReference type="SUPFAM" id="SSF117839">
    <property type="entry name" value="WWE domain"/>
    <property type="match status" value="1"/>
</dbReference>
<dbReference type="Pfam" id="PF02825">
    <property type="entry name" value="WWE"/>
    <property type="match status" value="1"/>
</dbReference>
<sequence>MYNNSSNPWSSKAADAKWVPYPDIVSDTLEDAYQDGQVTVDIGLYNIELNSDRMIQVSKMDPWRQRPLQRRVIDKDDTGLARCNRFCFPDKPATKALGNSGIWMSPFVEKWIEKNPNYKYKEDQILDQIAAGLEHEGCEVGEFVQAKMVGKLIRNRKGQARDQIIEYCVRLYTKESWIYPLINKVLREEDLSKVDTLGAFCCYIRSYLYERQKKSRGEVIVYRGINLEPKDIELYKKSVGEVKSWLSFASTSRNPEVAKSFLANVPEGKVPTFFIIRFESEFSQYFPGRDISDVSRYPTEAEVLLHPGADFRIKKVEENVGPSKWTIIHLALM</sequence>
<dbReference type="Pfam" id="PF03496">
    <property type="entry name" value="ADPrib_exo_Tox"/>
    <property type="match status" value="1"/>
</dbReference>
<organism evidence="2 3">
    <name type="scientific">Rotaria socialis</name>
    <dbReference type="NCBI Taxonomy" id="392032"/>
    <lineage>
        <taxon>Eukaryota</taxon>
        <taxon>Metazoa</taxon>
        <taxon>Spiralia</taxon>
        <taxon>Gnathifera</taxon>
        <taxon>Rotifera</taxon>
        <taxon>Eurotatoria</taxon>
        <taxon>Bdelloidea</taxon>
        <taxon>Philodinida</taxon>
        <taxon>Philodinidae</taxon>
        <taxon>Rotaria</taxon>
    </lineage>
</organism>
<feature type="domain" description="WWE" evidence="1">
    <location>
        <begin position="1"/>
        <end position="70"/>
    </location>
</feature>
<dbReference type="Gene3D" id="3.30.720.50">
    <property type="match status" value="1"/>
</dbReference>
<dbReference type="EMBL" id="CAJOBS010002936">
    <property type="protein sequence ID" value="CAF4840078.1"/>
    <property type="molecule type" value="Genomic_DNA"/>
</dbReference>
<dbReference type="SUPFAM" id="SSF56399">
    <property type="entry name" value="ADP-ribosylation"/>
    <property type="match status" value="1"/>
</dbReference>